<dbReference type="GO" id="GO:0006730">
    <property type="term" value="P:one-carbon metabolic process"/>
    <property type="evidence" value="ECO:0007669"/>
    <property type="project" value="UniProtKB-KW"/>
</dbReference>
<comment type="function">
    <text evidence="3">Catalyzes the hydrolysis of 10-formyltetrahydrofolate (formyl-FH4) to formate and tetrahydrofolate (FH4).</text>
</comment>
<dbReference type="InterPro" id="IPR002376">
    <property type="entry name" value="Formyl_transf_N"/>
</dbReference>
<evidence type="ECO:0000313" key="7">
    <source>
        <dbReference type="Proteomes" id="UP000622552"/>
    </source>
</evidence>
<feature type="active site" evidence="3">
    <location>
        <position position="225"/>
    </location>
</feature>
<accession>A0A8J7GLM4</accession>
<evidence type="ECO:0000313" key="6">
    <source>
        <dbReference type="EMBL" id="MBG6138170.1"/>
    </source>
</evidence>
<dbReference type="PIRSF" id="PIRSF036480">
    <property type="entry name" value="FormyFH4_hydr"/>
    <property type="match status" value="1"/>
</dbReference>
<comment type="pathway">
    <text evidence="3">Purine metabolism; IMP biosynthesis via de novo pathway; formate from 10-formyl-5,6,7,8-tetrahydrofolate: step 1/1.</text>
</comment>
<dbReference type="UniPathway" id="UPA00074">
    <property type="reaction ID" value="UER00170"/>
</dbReference>
<gene>
    <name evidence="3" type="primary">purU</name>
    <name evidence="6" type="ORF">IW245_004364</name>
</gene>
<dbReference type="EMBL" id="JADOUF010000001">
    <property type="protein sequence ID" value="MBG6138170.1"/>
    <property type="molecule type" value="Genomic_DNA"/>
</dbReference>
<reference evidence="6" key="1">
    <citation type="submission" date="2020-11" db="EMBL/GenBank/DDBJ databases">
        <title>Sequencing the genomes of 1000 actinobacteria strains.</title>
        <authorList>
            <person name="Klenk H.-P."/>
        </authorList>
    </citation>
    <scope>NUCLEOTIDE SEQUENCE</scope>
    <source>
        <strain evidence="6">DSM 45356</strain>
    </source>
</reference>
<keyword evidence="3" id="KW-0658">Purine biosynthesis</keyword>
<proteinExistence type="inferred from homology"/>
<dbReference type="SUPFAM" id="SSF53328">
    <property type="entry name" value="Formyltransferase"/>
    <property type="match status" value="1"/>
</dbReference>
<keyword evidence="7" id="KW-1185">Reference proteome</keyword>
<dbReference type="InterPro" id="IPR041729">
    <property type="entry name" value="Formyl-FH4-Hydrolase_C"/>
</dbReference>
<comment type="catalytic activity">
    <reaction evidence="3">
        <text>(6R)-10-formyltetrahydrofolate + H2O = (6S)-5,6,7,8-tetrahydrofolate + formate + H(+)</text>
        <dbReference type="Rhea" id="RHEA:19833"/>
        <dbReference type="ChEBI" id="CHEBI:15377"/>
        <dbReference type="ChEBI" id="CHEBI:15378"/>
        <dbReference type="ChEBI" id="CHEBI:15740"/>
        <dbReference type="ChEBI" id="CHEBI:57453"/>
        <dbReference type="ChEBI" id="CHEBI:195366"/>
        <dbReference type="EC" id="3.5.1.10"/>
    </reaction>
</comment>
<dbReference type="PROSITE" id="PS51671">
    <property type="entry name" value="ACT"/>
    <property type="match status" value="1"/>
</dbReference>
<dbReference type="GO" id="GO:0006189">
    <property type="term" value="P:'de novo' IMP biosynthetic process"/>
    <property type="evidence" value="ECO:0007669"/>
    <property type="project" value="UniProtKB-UniRule"/>
</dbReference>
<dbReference type="Gene3D" id="3.40.50.170">
    <property type="entry name" value="Formyl transferase, N-terminal domain"/>
    <property type="match status" value="1"/>
</dbReference>
<dbReference type="NCBIfam" id="NF004684">
    <property type="entry name" value="PRK06027.1"/>
    <property type="match status" value="1"/>
</dbReference>
<evidence type="ECO:0000256" key="1">
    <source>
        <dbReference type="ARBA" id="ARBA00022563"/>
    </source>
</evidence>
<organism evidence="6 7">
    <name type="scientific">Longispora fulva</name>
    <dbReference type="NCBI Taxonomy" id="619741"/>
    <lineage>
        <taxon>Bacteria</taxon>
        <taxon>Bacillati</taxon>
        <taxon>Actinomycetota</taxon>
        <taxon>Actinomycetes</taxon>
        <taxon>Micromonosporales</taxon>
        <taxon>Micromonosporaceae</taxon>
        <taxon>Longispora</taxon>
    </lineage>
</organism>
<dbReference type="InterPro" id="IPR045865">
    <property type="entry name" value="ACT-like_dom_sf"/>
</dbReference>
<dbReference type="HAMAP" id="MF_01927">
    <property type="entry name" value="PurU"/>
    <property type="match status" value="1"/>
</dbReference>
<dbReference type="InterPro" id="IPR044074">
    <property type="entry name" value="PurU_ACT"/>
</dbReference>
<comment type="similarity">
    <text evidence="3">Belongs to the PurU family.</text>
</comment>
<sequence>MGDFVLRLDCPDQLGIVHAVSAYLHEVGGNIVDSRQFAEPSTGRFLMRVRTHAPGLTVEELRTGFGPVAEKYDMTWRFDDLAVRPRILVMVSKYAHCLSDLFYRVENGDLRADIVGVVSNHPDLEGLSAFHGAKFHHIPISAATRASAEAQLLALVESERVDLVVLARYMQILSDGLCTALSGRAINIHHSFLPSFKGARPYHQAYDRGVKIVGATAHYVTGDLDEGPIIEQEVARVDHTNTPEDLIAIGRDLERTTLARAVRWHVEHRILLNAHRTVIFK</sequence>
<dbReference type="PANTHER" id="PTHR42706:SF1">
    <property type="entry name" value="FORMYLTETRAHYDROFOLATE DEFORMYLASE 2, MITOCHONDRIAL"/>
    <property type="match status" value="1"/>
</dbReference>
<evidence type="ECO:0000256" key="2">
    <source>
        <dbReference type="ARBA" id="ARBA00022801"/>
    </source>
</evidence>
<dbReference type="Pfam" id="PF00551">
    <property type="entry name" value="Formyl_trans_N"/>
    <property type="match status" value="1"/>
</dbReference>
<dbReference type="PANTHER" id="PTHR42706">
    <property type="entry name" value="FORMYLTETRAHYDROFOLATE DEFORMYLASE"/>
    <property type="match status" value="1"/>
</dbReference>
<evidence type="ECO:0000256" key="3">
    <source>
        <dbReference type="HAMAP-Rule" id="MF_01927"/>
    </source>
</evidence>
<dbReference type="Gene3D" id="3.30.70.260">
    <property type="match status" value="1"/>
</dbReference>
<dbReference type="InterPro" id="IPR036477">
    <property type="entry name" value="Formyl_transf_N_sf"/>
</dbReference>
<dbReference type="CDD" id="cd04875">
    <property type="entry name" value="ACT_F4HF-DF"/>
    <property type="match status" value="1"/>
</dbReference>
<dbReference type="NCBIfam" id="TIGR00655">
    <property type="entry name" value="PurU"/>
    <property type="match status" value="1"/>
</dbReference>
<dbReference type="AlphaFoldDB" id="A0A8J7GLM4"/>
<evidence type="ECO:0000259" key="5">
    <source>
        <dbReference type="PROSITE" id="PS51671"/>
    </source>
</evidence>
<keyword evidence="1 3" id="KW-0554">One-carbon metabolism</keyword>
<keyword evidence="2 3" id="KW-0378">Hydrolase</keyword>
<dbReference type="SUPFAM" id="SSF55021">
    <property type="entry name" value="ACT-like"/>
    <property type="match status" value="1"/>
</dbReference>
<dbReference type="GO" id="GO:0008864">
    <property type="term" value="F:formyltetrahydrofolate deformylase activity"/>
    <property type="evidence" value="ECO:0007669"/>
    <property type="project" value="UniProtKB-UniRule"/>
</dbReference>
<comment type="caution">
    <text evidence="6">The sequence shown here is derived from an EMBL/GenBank/DDBJ whole genome shotgun (WGS) entry which is preliminary data.</text>
</comment>
<name>A0A8J7GLM4_9ACTN</name>
<dbReference type="InterPro" id="IPR004810">
    <property type="entry name" value="PurU"/>
</dbReference>
<evidence type="ECO:0000256" key="4">
    <source>
        <dbReference type="NCBIfam" id="TIGR00655"/>
    </source>
</evidence>
<dbReference type="EC" id="3.5.1.10" evidence="3 4"/>
<dbReference type="RefSeq" id="WP_197004954.1">
    <property type="nucleotide sequence ID" value="NZ_BONS01000017.1"/>
</dbReference>
<dbReference type="CDD" id="cd08648">
    <property type="entry name" value="FMT_core_Formyl-FH4-Hydrolase_C"/>
    <property type="match status" value="1"/>
</dbReference>
<dbReference type="Proteomes" id="UP000622552">
    <property type="component" value="Unassembled WGS sequence"/>
</dbReference>
<dbReference type="PRINTS" id="PR01575">
    <property type="entry name" value="FFH4HYDRLASE"/>
</dbReference>
<feature type="domain" description="ACT" evidence="5">
    <location>
        <begin position="5"/>
        <end position="86"/>
    </location>
</feature>
<protein>
    <recommendedName>
        <fullName evidence="3 4">Formyltetrahydrofolate deformylase</fullName>
        <ecNumber evidence="3 4">3.5.1.10</ecNumber>
    </recommendedName>
    <alternativeName>
        <fullName evidence="3">Formyl-FH(4) hydrolase</fullName>
    </alternativeName>
</protein>
<dbReference type="InterPro" id="IPR002912">
    <property type="entry name" value="ACT_dom"/>
</dbReference>